<feature type="repeat" description="TPR" evidence="1">
    <location>
        <begin position="848"/>
        <end position="881"/>
    </location>
</feature>
<evidence type="ECO:0000259" key="2">
    <source>
        <dbReference type="SMART" id="SM01043"/>
    </source>
</evidence>
<proteinExistence type="predicted"/>
<dbReference type="Pfam" id="PF13191">
    <property type="entry name" value="AAA_16"/>
    <property type="match status" value="1"/>
</dbReference>
<dbReference type="SMART" id="SM00028">
    <property type="entry name" value="TPR"/>
    <property type="match status" value="5"/>
</dbReference>
<dbReference type="InterPro" id="IPR005158">
    <property type="entry name" value="BTAD"/>
</dbReference>
<dbReference type="SMART" id="SM01043">
    <property type="entry name" value="BTAD"/>
    <property type="match status" value="1"/>
</dbReference>
<dbReference type="InterPro" id="IPR041664">
    <property type="entry name" value="AAA_16"/>
</dbReference>
<organism evidence="3 4">
    <name type="scientific">Veillonella seminalis</name>
    <dbReference type="NCBI Taxonomy" id="1502943"/>
    <lineage>
        <taxon>Bacteria</taxon>
        <taxon>Bacillati</taxon>
        <taxon>Bacillota</taxon>
        <taxon>Negativicutes</taxon>
        <taxon>Veillonellales</taxon>
        <taxon>Veillonellaceae</taxon>
        <taxon>Veillonella</taxon>
    </lineage>
</organism>
<dbReference type="PROSITE" id="PS50293">
    <property type="entry name" value="TPR_REGION"/>
    <property type="match status" value="1"/>
</dbReference>
<dbReference type="Pfam" id="PF03704">
    <property type="entry name" value="BTAD"/>
    <property type="match status" value="1"/>
</dbReference>
<dbReference type="Gene3D" id="1.10.10.10">
    <property type="entry name" value="Winged helix-like DNA-binding domain superfamily/Winged helix DNA-binding domain"/>
    <property type="match status" value="1"/>
</dbReference>
<dbReference type="AlphaFoldDB" id="A0A833CA63"/>
<reference evidence="3 4" key="1">
    <citation type="submission" date="2019-09" db="EMBL/GenBank/DDBJ databases">
        <title>Draft genome sequence of 3 type strains from the CCUG.</title>
        <authorList>
            <person name="Pineiro-Iglesias B."/>
            <person name="Tunovic T."/>
            <person name="Unosson C."/>
            <person name="Inganas E."/>
            <person name="Ohlen M."/>
            <person name="Cardew S."/>
            <person name="Jensie-Markopoulos S."/>
            <person name="Salva-Serra F."/>
            <person name="Jaen-Luchoro D."/>
            <person name="Karlsson R."/>
            <person name="Svensson-Stadler L."/>
            <person name="Chun J."/>
            <person name="Moore E."/>
        </authorList>
    </citation>
    <scope>NUCLEOTIDE SEQUENCE [LARGE SCALE GENOMIC DNA]</scope>
    <source>
        <strain evidence="3 4">CCUG 65427</strain>
    </source>
</reference>
<dbReference type="PROSITE" id="PS50005">
    <property type="entry name" value="TPR"/>
    <property type="match status" value="1"/>
</dbReference>
<dbReference type="InterPro" id="IPR051677">
    <property type="entry name" value="AfsR-DnrI-RedD_regulator"/>
</dbReference>
<dbReference type="PANTHER" id="PTHR35807">
    <property type="entry name" value="TRANSCRIPTIONAL REGULATOR REDD-RELATED"/>
    <property type="match status" value="1"/>
</dbReference>
<dbReference type="InterPro" id="IPR002885">
    <property type="entry name" value="PPR_rpt"/>
</dbReference>
<dbReference type="PROSITE" id="PS51375">
    <property type="entry name" value="PPR"/>
    <property type="match status" value="1"/>
</dbReference>
<dbReference type="InterPro" id="IPR011990">
    <property type="entry name" value="TPR-like_helical_dom_sf"/>
</dbReference>
<accession>A0A833CA63</accession>
<feature type="domain" description="Bacterial transcriptional activator" evidence="2">
    <location>
        <begin position="110"/>
        <end position="242"/>
    </location>
</feature>
<dbReference type="SUPFAM" id="SSF52540">
    <property type="entry name" value="P-loop containing nucleoside triphosphate hydrolases"/>
    <property type="match status" value="1"/>
</dbReference>
<name>A0A833CA63_9FIRM</name>
<dbReference type="Proteomes" id="UP000434554">
    <property type="component" value="Unassembled WGS sequence"/>
</dbReference>
<dbReference type="Pfam" id="PF13424">
    <property type="entry name" value="TPR_12"/>
    <property type="match status" value="1"/>
</dbReference>
<dbReference type="InterPro" id="IPR027417">
    <property type="entry name" value="P-loop_NTPase"/>
</dbReference>
<evidence type="ECO:0000256" key="1">
    <source>
        <dbReference type="PROSITE-ProRule" id="PRU00339"/>
    </source>
</evidence>
<evidence type="ECO:0000313" key="4">
    <source>
        <dbReference type="Proteomes" id="UP000434554"/>
    </source>
</evidence>
<keyword evidence="1" id="KW-0802">TPR repeat</keyword>
<sequence>MLHNDNTGRGIIMAVKLVVRFLGTPEIFKDGEEVFFSYNKVNALVYYILVRGTVMRDELSGILWADKPDAVARKNLRNAIYEAKKILGADTFISPRKAIIKVNPAVEVEIDSKIFEADPVGQLDLYKGEFLQGFFIKDSVEYEDWYLAERSRLKNLYMDAIAEKLKTAVDEKDYNTIERHGQLLIAQNPYDENVYSIVLRAYCEQGKMQQAMELYEEMKELFQGDMQSDALADIDAIIKDALQQEEKKFQNRSHRMAIPIGREQELEDMTAHIWSFMRGRAGEALILLGDAGSGKTTLKDIALDSLQDEVAVIQTNCYQLERNFLLHPWTEIVNGLVKLLDESGTMIPDFELNRLYTLFPQMDMSIDRDLGLMEIKDILKFDAIFHTLSTVLDVASAGKKLIIVFEDIQWMDPLSLSLLSSLILRKQSDRILFLMTGRDSREKDFQHFITSIAVYKRLHVTQLNPLSKKDIQHYVEAAGLNIPIEPSLINQLQVETEGNLFLLNECLNSLKTTGSLDRLTNNMATVFKANYLSLTEEQQKIIDFISLFYNGAPISMIGEYMKMDTLRLLEYLEELEAKNMVTPFSQQADVLYEISQQKLKEFIQQQLSPEKWKILHGYLGSLWEKRLTHSKKDVVIYKHLEYHYEQAGELVKMGHYKLKGLMYYLNFSHELFPVLSLSEPMQTGGASYFTEADTLQYLNDVDKMMERIRETCGATAEVKNLELMYLHLIGRYFIREGKYEKGVRYILDLIEQASEIHNRDYTLMGYKQMIYYDIQTGNTNEMKNYLEIALDLAVECNYHKEVGILLRLKGLNMIMQGDFEEAERLLNESIATFMVTQTVARRYALNIAAAYNYIGEIRRGRGQFEEAIEYYDKALAICNDQQAYSSWVVFSCNAGIAAYNLGHYDKAQIYFEQAYEFFNRYDFYWRRPIVESYLALLAMRDGDQEGALKYIDEAMAKLTMMNNPQEVGYVNMAIALIKHAYPQSEVTKRYRGSIGMYSGRALRYLDLYCDTYERAKLEALSKAS</sequence>
<protein>
    <submittedName>
        <fullName evidence="3">AAA family ATPase</fullName>
    </submittedName>
</protein>
<gene>
    <name evidence="3" type="ORF">F8R14_07675</name>
</gene>
<dbReference type="SUPFAM" id="SSF48452">
    <property type="entry name" value="TPR-like"/>
    <property type="match status" value="3"/>
</dbReference>
<dbReference type="Gene3D" id="3.40.50.300">
    <property type="entry name" value="P-loop containing nucleotide triphosphate hydrolases"/>
    <property type="match status" value="1"/>
</dbReference>
<dbReference type="Gene3D" id="1.25.40.10">
    <property type="entry name" value="Tetratricopeptide repeat domain"/>
    <property type="match status" value="2"/>
</dbReference>
<comment type="caution">
    <text evidence="3">The sequence shown here is derived from an EMBL/GenBank/DDBJ whole genome shotgun (WGS) entry which is preliminary data.</text>
</comment>
<dbReference type="InterPro" id="IPR036388">
    <property type="entry name" value="WH-like_DNA-bd_sf"/>
</dbReference>
<dbReference type="InterPro" id="IPR019734">
    <property type="entry name" value="TPR_rpt"/>
</dbReference>
<dbReference type="NCBIfam" id="TIGR00756">
    <property type="entry name" value="PPR"/>
    <property type="match status" value="1"/>
</dbReference>
<evidence type="ECO:0000313" key="3">
    <source>
        <dbReference type="EMBL" id="KAB1477502.1"/>
    </source>
</evidence>
<dbReference type="EMBL" id="WBKH01000008">
    <property type="protein sequence ID" value="KAB1477502.1"/>
    <property type="molecule type" value="Genomic_DNA"/>
</dbReference>